<dbReference type="GO" id="GO:0015418">
    <property type="term" value="F:ABC-type quaternary ammonium compound transporting activity"/>
    <property type="evidence" value="ECO:0007669"/>
    <property type="project" value="UniProtKB-EC"/>
</dbReference>
<name>A0A1W1XS87_9CLOT</name>
<dbReference type="RefSeq" id="WP_207651892.1">
    <property type="nucleotide sequence ID" value="NZ_FWXH01000014.1"/>
</dbReference>
<dbReference type="InterPro" id="IPR027417">
    <property type="entry name" value="P-loop_NTPase"/>
</dbReference>
<accession>A0A1W1XS87</accession>
<evidence type="ECO:0000256" key="1">
    <source>
        <dbReference type="ARBA" id="ARBA00005417"/>
    </source>
</evidence>
<comment type="similarity">
    <text evidence="1">Belongs to the ABC transporter superfamily.</text>
</comment>
<dbReference type="PROSITE" id="PS50893">
    <property type="entry name" value="ABC_TRANSPORTER_2"/>
    <property type="match status" value="1"/>
</dbReference>
<dbReference type="PROSITE" id="PS00211">
    <property type="entry name" value="ABC_TRANSPORTER_1"/>
    <property type="match status" value="1"/>
</dbReference>
<keyword evidence="3" id="KW-0547">Nucleotide-binding</keyword>
<dbReference type="InterPro" id="IPR003593">
    <property type="entry name" value="AAA+_ATPase"/>
</dbReference>
<dbReference type="PANTHER" id="PTHR43117">
    <property type="entry name" value="OSMOPROTECTANT IMPORT ATP-BINDING PROTEIN OSMV"/>
    <property type="match status" value="1"/>
</dbReference>
<keyword evidence="8" id="KW-1185">Reference proteome</keyword>
<dbReference type="Gene3D" id="3.40.50.300">
    <property type="entry name" value="P-loop containing nucleotide triphosphate hydrolases"/>
    <property type="match status" value="1"/>
</dbReference>
<proteinExistence type="inferred from homology"/>
<dbReference type="InterPro" id="IPR003439">
    <property type="entry name" value="ABC_transporter-like_ATP-bd"/>
</dbReference>
<keyword evidence="4 7" id="KW-0067">ATP-binding</keyword>
<evidence type="ECO:0000256" key="3">
    <source>
        <dbReference type="ARBA" id="ARBA00022741"/>
    </source>
</evidence>
<dbReference type="PANTHER" id="PTHR43117:SF4">
    <property type="entry name" value="OSMOPROTECTANT IMPORT ATP-BINDING PROTEIN OSMV"/>
    <property type="match status" value="1"/>
</dbReference>
<dbReference type="FunFam" id="3.40.50.300:FF:000425">
    <property type="entry name" value="Probable ABC transporter, ATP-binding subunit"/>
    <property type="match status" value="1"/>
</dbReference>
<evidence type="ECO:0000256" key="5">
    <source>
        <dbReference type="ARBA" id="ARBA00066388"/>
    </source>
</evidence>
<sequence length="335" mass="38054">MLNKPAIEFVKASKKFNGTKDYAVSEVSVSIEEGSFITVLGTSGSGKTTLLKMINRIYEASSGKILFFGESVEKLPVEKLRLRIGYVIQQIGLFPHMTVEQNIGTVPKILHWNKQKISERVDNLLNLVNLPPDTFRKRYPRQLSGGQQQRVGLARAMAANPEIMLMDEPFGAIDAITRQNLQDELLRIQRKLNKTIIFVTHDVNEAFKLGDKVIVMNRGKIEQFDTPYNILFNPANKFVSRLVTSDDTLQRLKFLRANQAIIPIEIPINDEMIRVGGEESLYNVLTTHIFNDGKIIIVEDDKNNVIGQIDWKQLQLKFGEENKEKTGENRDKISV</sequence>
<evidence type="ECO:0000313" key="8">
    <source>
        <dbReference type="Proteomes" id="UP000192468"/>
    </source>
</evidence>
<keyword evidence="2" id="KW-0813">Transport</keyword>
<evidence type="ECO:0000256" key="2">
    <source>
        <dbReference type="ARBA" id="ARBA00022448"/>
    </source>
</evidence>
<reference evidence="7 8" key="1">
    <citation type="submission" date="2017-04" db="EMBL/GenBank/DDBJ databases">
        <authorList>
            <person name="Afonso C.L."/>
            <person name="Miller P.J."/>
            <person name="Scott M.A."/>
            <person name="Spackman E."/>
            <person name="Goraichik I."/>
            <person name="Dimitrov K.M."/>
            <person name="Suarez D.L."/>
            <person name="Swayne D.E."/>
        </authorList>
    </citation>
    <scope>NUCLEOTIDE SEQUENCE [LARGE SCALE GENOMIC DNA]</scope>
    <source>
        <strain evidence="7 8">DSM 12555</strain>
    </source>
</reference>
<evidence type="ECO:0000256" key="4">
    <source>
        <dbReference type="ARBA" id="ARBA00022840"/>
    </source>
</evidence>
<protein>
    <recommendedName>
        <fullName evidence="5">ABC-type quaternary amine transporter</fullName>
        <ecNumber evidence="5">7.6.2.9</ecNumber>
    </recommendedName>
</protein>
<dbReference type="SMART" id="SM00382">
    <property type="entry name" value="AAA"/>
    <property type="match status" value="1"/>
</dbReference>
<gene>
    <name evidence="7" type="ORF">SAMN02745134_02932</name>
</gene>
<dbReference type="Proteomes" id="UP000192468">
    <property type="component" value="Unassembled WGS sequence"/>
</dbReference>
<evidence type="ECO:0000313" key="7">
    <source>
        <dbReference type="EMBL" id="SMC26757.1"/>
    </source>
</evidence>
<dbReference type="InterPro" id="IPR017871">
    <property type="entry name" value="ABC_transporter-like_CS"/>
</dbReference>
<dbReference type="Pfam" id="PF00005">
    <property type="entry name" value="ABC_tran"/>
    <property type="match status" value="1"/>
</dbReference>
<evidence type="ECO:0000259" key="6">
    <source>
        <dbReference type="PROSITE" id="PS50893"/>
    </source>
</evidence>
<dbReference type="EMBL" id="FWXH01000014">
    <property type="protein sequence ID" value="SMC26757.1"/>
    <property type="molecule type" value="Genomic_DNA"/>
</dbReference>
<dbReference type="SUPFAM" id="SSF52540">
    <property type="entry name" value="P-loop containing nucleoside triphosphate hydrolases"/>
    <property type="match status" value="1"/>
</dbReference>
<dbReference type="GO" id="GO:0016887">
    <property type="term" value="F:ATP hydrolysis activity"/>
    <property type="evidence" value="ECO:0007669"/>
    <property type="project" value="InterPro"/>
</dbReference>
<feature type="domain" description="ABC transporter" evidence="6">
    <location>
        <begin position="7"/>
        <end position="243"/>
    </location>
</feature>
<dbReference type="GO" id="GO:0005524">
    <property type="term" value="F:ATP binding"/>
    <property type="evidence" value="ECO:0007669"/>
    <property type="project" value="UniProtKB-KW"/>
</dbReference>
<dbReference type="STRING" id="1121291.SAMN02745134_02932"/>
<dbReference type="AlphaFoldDB" id="A0A1W1XS87"/>
<organism evidence="7 8">
    <name type="scientific">Clostridium acidisoli DSM 12555</name>
    <dbReference type="NCBI Taxonomy" id="1121291"/>
    <lineage>
        <taxon>Bacteria</taxon>
        <taxon>Bacillati</taxon>
        <taxon>Bacillota</taxon>
        <taxon>Clostridia</taxon>
        <taxon>Eubacteriales</taxon>
        <taxon>Clostridiaceae</taxon>
        <taxon>Clostridium</taxon>
    </lineage>
</organism>
<dbReference type="EC" id="7.6.2.9" evidence="5"/>